<reference evidence="2 3" key="1">
    <citation type="journal article" date="2020" name="Insects">
        <title>Bacteria Belonging to Pseudomonas typographi sp. nov. from the Bark Beetle Ips typographus Have Genomic Potential to Aid in the Host Ecology.</title>
        <authorList>
            <person name="Peral-Aranega E."/>
            <person name="Saati-Santamaria Z."/>
            <person name="Kolarik M."/>
            <person name="Rivas R."/>
            <person name="Garcia-Fraile P."/>
        </authorList>
    </citation>
    <scope>NUCLEOTIDE SEQUENCE [LARGE SCALE GENOMIC DNA]</scope>
    <source>
        <strain evidence="2 3">CA3A</strain>
    </source>
</reference>
<dbReference type="PANTHER" id="PTHR34219:SF4">
    <property type="entry name" value="PEPSY DOMAIN-CONTAINING PROTEIN"/>
    <property type="match status" value="1"/>
</dbReference>
<keyword evidence="1" id="KW-1133">Transmembrane helix</keyword>
<feature type="transmembrane region" description="Helical" evidence="1">
    <location>
        <begin position="143"/>
        <end position="167"/>
    </location>
</feature>
<protein>
    <submittedName>
        <fullName evidence="2">PepSY domain-containing protein</fullName>
    </submittedName>
</protein>
<accession>A0ABR7YYL8</accession>
<organism evidence="2 3">
    <name type="scientific">Pseudomonas typographi</name>
    <dbReference type="NCBI Taxonomy" id="2715964"/>
    <lineage>
        <taxon>Bacteria</taxon>
        <taxon>Pseudomonadati</taxon>
        <taxon>Pseudomonadota</taxon>
        <taxon>Gammaproteobacteria</taxon>
        <taxon>Pseudomonadales</taxon>
        <taxon>Pseudomonadaceae</taxon>
        <taxon>Pseudomonas</taxon>
    </lineage>
</organism>
<dbReference type="EMBL" id="JAAOCA010000006">
    <property type="protein sequence ID" value="MBD1598292.1"/>
    <property type="molecule type" value="Genomic_DNA"/>
</dbReference>
<evidence type="ECO:0000313" key="3">
    <source>
        <dbReference type="Proteomes" id="UP000805841"/>
    </source>
</evidence>
<evidence type="ECO:0000313" key="2">
    <source>
        <dbReference type="EMBL" id="MBD1598292.1"/>
    </source>
</evidence>
<dbReference type="InterPro" id="IPR005625">
    <property type="entry name" value="PepSY-ass_TM"/>
</dbReference>
<feature type="transmembrane region" description="Helical" evidence="1">
    <location>
        <begin position="385"/>
        <end position="408"/>
    </location>
</feature>
<feature type="transmembrane region" description="Helical" evidence="1">
    <location>
        <begin position="420"/>
        <end position="436"/>
    </location>
</feature>
<keyword evidence="3" id="KW-1185">Reference proteome</keyword>
<evidence type="ECO:0000256" key="1">
    <source>
        <dbReference type="SAM" id="Phobius"/>
    </source>
</evidence>
<feature type="transmembrane region" description="Helical" evidence="1">
    <location>
        <begin position="342"/>
        <end position="364"/>
    </location>
</feature>
<keyword evidence="1" id="KW-0472">Membrane</keyword>
<feature type="transmembrane region" description="Helical" evidence="1">
    <location>
        <begin position="188"/>
        <end position="211"/>
    </location>
</feature>
<sequence>MREGFRQAMAWLHTWAGLLFGWLLFAIFLTGSLTYFRQELNRWAHPEVLYQQAGTPESLASAQAFLEKHAPGAPNWLIIAADERLPVLTLYYRQTSESGRGSLVETVVDPRSGEAVQARDSRGGEFFYRFHYELEMGYPWGRWLASLAAFVMFVTLVSGIITHKKLFKDFFTFRPGKGQRSWLDGHNALGVLALPFHLMITYSSLVIFMTMTMPASILSRYDGNTRAFFNELFPATAGMGDTAQRQAPMLPLPALYARYLALVPGGQVGMVSVDKPGTASATATFTPKVGARVAYLPGGGVTLNAVDGSVVRGLAAEPVPQRVAGGFYGMHMGRFAGPVLRWLYFISGLAATAMIGTGLVMWLGKRLLKHAGATVQPFELRVVGALNLAGMVGLVCAVAAFLCANRLLPLALAGRASWEVRVFFLVWLASLLHALWRPNGAGWLQQLSAAAAMLLSVPVLSQFATSRGLAVTLPQGDWAVAGVDLACAGFGLVLAWLARRVWRRALQARAEQAPPRAVRIKREAH</sequence>
<name>A0ABR7YYL8_9PSED</name>
<dbReference type="Proteomes" id="UP000805841">
    <property type="component" value="Unassembled WGS sequence"/>
</dbReference>
<feature type="transmembrane region" description="Helical" evidence="1">
    <location>
        <begin position="478"/>
        <end position="498"/>
    </location>
</feature>
<dbReference type="RefSeq" id="WP_190418492.1">
    <property type="nucleotide sequence ID" value="NZ_JAAOCA010000006.1"/>
</dbReference>
<proteinExistence type="predicted"/>
<comment type="caution">
    <text evidence="2">The sequence shown here is derived from an EMBL/GenBank/DDBJ whole genome shotgun (WGS) entry which is preliminary data.</text>
</comment>
<gene>
    <name evidence="2" type="ORF">HAQ05_06175</name>
</gene>
<keyword evidence="1" id="KW-0812">Transmembrane</keyword>
<dbReference type="PANTHER" id="PTHR34219">
    <property type="entry name" value="IRON-REGULATED INNER MEMBRANE PROTEIN-RELATED"/>
    <property type="match status" value="1"/>
</dbReference>
<dbReference type="Pfam" id="PF03929">
    <property type="entry name" value="PepSY_TM"/>
    <property type="match status" value="1"/>
</dbReference>
<feature type="transmembrane region" description="Helical" evidence="1">
    <location>
        <begin position="12"/>
        <end position="36"/>
    </location>
</feature>